<evidence type="ECO:0000313" key="7">
    <source>
        <dbReference type="EMBL" id="EGB06893.1"/>
    </source>
</evidence>
<name>F0YDP0_AURAN</name>
<evidence type="ECO:0000256" key="3">
    <source>
        <dbReference type="ARBA" id="ARBA00023110"/>
    </source>
</evidence>
<dbReference type="GO" id="GO:0003755">
    <property type="term" value="F:peptidyl-prolyl cis-trans isomerase activity"/>
    <property type="evidence" value="ECO:0007669"/>
    <property type="project" value="UniProtKB-KW"/>
</dbReference>
<dbReference type="AlphaFoldDB" id="F0YDP0"/>
<evidence type="ECO:0000313" key="8">
    <source>
        <dbReference type="Proteomes" id="UP000002729"/>
    </source>
</evidence>
<dbReference type="EMBL" id="GL833133">
    <property type="protein sequence ID" value="EGB06893.1"/>
    <property type="molecule type" value="Genomic_DNA"/>
</dbReference>
<dbReference type="PANTHER" id="PTHR10516:SF443">
    <property type="entry name" value="FK506-BINDING PROTEIN 59-RELATED"/>
    <property type="match status" value="1"/>
</dbReference>
<comment type="catalytic activity">
    <reaction evidence="1 5">
        <text>[protein]-peptidylproline (omega=180) = [protein]-peptidylproline (omega=0)</text>
        <dbReference type="Rhea" id="RHEA:16237"/>
        <dbReference type="Rhea" id="RHEA-COMP:10747"/>
        <dbReference type="Rhea" id="RHEA-COMP:10748"/>
        <dbReference type="ChEBI" id="CHEBI:83833"/>
        <dbReference type="ChEBI" id="CHEBI:83834"/>
        <dbReference type="EC" id="5.2.1.8"/>
    </reaction>
</comment>
<dbReference type="InParanoid" id="F0YDP0"/>
<dbReference type="InterPro" id="IPR046357">
    <property type="entry name" value="PPIase_dom_sf"/>
</dbReference>
<accession>F0YDP0</accession>
<dbReference type="eggNOG" id="KOG0544">
    <property type="taxonomic scope" value="Eukaryota"/>
</dbReference>
<dbReference type="EC" id="5.2.1.8" evidence="2 5"/>
<organism evidence="8">
    <name type="scientific">Aureococcus anophagefferens</name>
    <name type="common">Harmful bloom alga</name>
    <dbReference type="NCBI Taxonomy" id="44056"/>
    <lineage>
        <taxon>Eukaryota</taxon>
        <taxon>Sar</taxon>
        <taxon>Stramenopiles</taxon>
        <taxon>Ochrophyta</taxon>
        <taxon>Pelagophyceae</taxon>
        <taxon>Pelagomonadales</taxon>
        <taxon>Pelagomonadaceae</taxon>
        <taxon>Aureococcus</taxon>
    </lineage>
</organism>
<feature type="domain" description="PPIase FKBP-type" evidence="6">
    <location>
        <begin position="1"/>
        <end position="87"/>
    </location>
</feature>
<dbReference type="InterPro" id="IPR050689">
    <property type="entry name" value="FKBP-type_PPIase"/>
</dbReference>
<dbReference type="RefSeq" id="XP_009038636.1">
    <property type="nucleotide sequence ID" value="XM_009040388.1"/>
</dbReference>
<reference evidence="7 8" key="1">
    <citation type="journal article" date="2011" name="Proc. Natl. Acad. Sci. U.S.A.">
        <title>Niche of harmful alga Aureococcus anophagefferens revealed through ecogenomics.</title>
        <authorList>
            <person name="Gobler C.J."/>
            <person name="Berry D.L."/>
            <person name="Dyhrman S.T."/>
            <person name="Wilhelm S.W."/>
            <person name="Salamov A."/>
            <person name="Lobanov A.V."/>
            <person name="Zhang Y."/>
            <person name="Collier J.L."/>
            <person name="Wurch L.L."/>
            <person name="Kustka A.B."/>
            <person name="Dill B.D."/>
            <person name="Shah M."/>
            <person name="VerBerkmoes N.C."/>
            <person name="Kuo A."/>
            <person name="Terry A."/>
            <person name="Pangilinan J."/>
            <person name="Lindquist E.A."/>
            <person name="Lucas S."/>
            <person name="Paulsen I.T."/>
            <person name="Hattenrath-Lehmann T.K."/>
            <person name="Talmage S.C."/>
            <person name="Walker E.A."/>
            <person name="Koch F."/>
            <person name="Burson A.M."/>
            <person name="Marcoval M.A."/>
            <person name="Tang Y.Z."/>
            <person name="Lecleir G.R."/>
            <person name="Coyne K.J."/>
            <person name="Berg G.M."/>
            <person name="Bertrand E.M."/>
            <person name="Saito M.A."/>
            <person name="Gladyshev V.N."/>
            <person name="Grigoriev I.V."/>
        </authorList>
    </citation>
    <scope>NUCLEOTIDE SEQUENCE [LARGE SCALE GENOMIC DNA]</scope>
    <source>
        <strain evidence="8">CCMP 1984</strain>
    </source>
</reference>
<gene>
    <name evidence="7" type="ORF">AURANDRAFT_28774</name>
</gene>
<protein>
    <recommendedName>
        <fullName evidence="2 5">peptidylprolyl isomerase</fullName>
        <ecNumber evidence="2 5">5.2.1.8</ecNumber>
    </recommendedName>
</protein>
<dbReference type="SUPFAM" id="SSF54534">
    <property type="entry name" value="FKBP-like"/>
    <property type="match status" value="1"/>
</dbReference>
<keyword evidence="8" id="KW-1185">Reference proteome</keyword>
<keyword evidence="3 5" id="KW-0697">Rotamase</keyword>
<dbReference type="PROSITE" id="PS50059">
    <property type="entry name" value="FKBP_PPIASE"/>
    <property type="match status" value="1"/>
</dbReference>
<dbReference type="Proteomes" id="UP000002729">
    <property type="component" value="Unassembled WGS sequence"/>
</dbReference>
<evidence type="ECO:0000256" key="2">
    <source>
        <dbReference type="ARBA" id="ARBA00013194"/>
    </source>
</evidence>
<evidence type="ECO:0000259" key="6">
    <source>
        <dbReference type="PROSITE" id="PS50059"/>
    </source>
</evidence>
<dbReference type="PANTHER" id="PTHR10516">
    <property type="entry name" value="PEPTIDYL-PROLYL CIS-TRANS ISOMERASE"/>
    <property type="match status" value="1"/>
</dbReference>
<sequence length="87" mass="9745">MVRVHYDGYLADGQKMDSSTDKDKAFDFHITRSGVARGWREATRTMRVGEKATIAVAPHAAYAERGVPDKVPPHCALVFDVEILEVW</sequence>
<evidence type="ECO:0000256" key="1">
    <source>
        <dbReference type="ARBA" id="ARBA00000971"/>
    </source>
</evidence>
<evidence type="ECO:0000256" key="5">
    <source>
        <dbReference type="PROSITE-ProRule" id="PRU00277"/>
    </source>
</evidence>
<dbReference type="KEGG" id="aaf:AURANDRAFT_28774"/>
<evidence type="ECO:0000256" key="4">
    <source>
        <dbReference type="ARBA" id="ARBA00023235"/>
    </source>
</evidence>
<keyword evidence="4 5" id="KW-0413">Isomerase</keyword>
<dbReference type="OrthoDB" id="1902587at2759"/>
<dbReference type="Pfam" id="PF00254">
    <property type="entry name" value="FKBP_C"/>
    <property type="match status" value="1"/>
</dbReference>
<proteinExistence type="predicted"/>
<dbReference type="GeneID" id="20220604"/>
<dbReference type="InterPro" id="IPR001179">
    <property type="entry name" value="PPIase_FKBP_dom"/>
</dbReference>
<dbReference type="Gene3D" id="3.10.50.40">
    <property type="match status" value="1"/>
</dbReference>